<dbReference type="AlphaFoldDB" id="A0A5N6J429"/>
<keyword evidence="1" id="KW-1133">Transmembrane helix</keyword>
<evidence type="ECO:0000313" key="2">
    <source>
        <dbReference type="EMBL" id="KAB8272854.1"/>
    </source>
</evidence>
<dbReference type="Proteomes" id="UP000326289">
    <property type="component" value="Unassembled WGS sequence"/>
</dbReference>
<keyword evidence="1" id="KW-0472">Membrane</keyword>
<keyword evidence="1" id="KW-0812">Transmembrane</keyword>
<gene>
    <name evidence="2" type="ORF">BDV30DRAFT_118075</name>
</gene>
<organism evidence="2 3">
    <name type="scientific">Aspergillus minisclerotigenes</name>
    <dbReference type="NCBI Taxonomy" id="656917"/>
    <lineage>
        <taxon>Eukaryota</taxon>
        <taxon>Fungi</taxon>
        <taxon>Dikarya</taxon>
        <taxon>Ascomycota</taxon>
        <taxon>Pezizomycotina</taxon>
        <taxon>Eurotiomycetes</taxon>
        <taxon>Eurotiomycetidae</taxon>
        <taxon>Eurotiales</taxon>
        <taxon>Aspergillaceae</taxon>
        <taxon>Aspergillus</taxon>
        <taxon>Aspergillus subgen. Circumdati</taxon>
    </lineage>
</organism>
<accession>A0A5N6J429</accession>
<evidence type="ECO:0000256" key="1">
    <source>
        <dbReference type="SAM" id="Phobius"/>
    </source>
</evidence>
<keyword evidence="3" id="KW-1185">Reference proteome</keyword>
<dbReference type="EMBL" id="ML732801">
    <property type="protein sequence ID" value="KAB8272854.1"/>
    <property type="molecule type" value="Genomic_DNA"/>
</dbReference>
<name>A0A5N6J429_9EURO</name>
<protein>
    <submittedName>
        <fullName evidence="2">Uncharacterized protein</fullName>
    </submittedName>
</protein>
<proteinExistence type="predicted"/>
<feature type="transmembrane region" description="Helical" evidence="1">
    <location>
        <begin position="6"/>
        <end position="25"/>
    </location>
</feature>
<evidence type="ECO:0000313" key="3">
    <source>
        <dbReference type="Proteomes" id="UP000326289"/>
    </source>
</evidence>
<sequence>MPLGNVSPYFVPLFFLGNLFWFLVIGRRLNTGVCGYWVKFSLEGRWLPSISAAHRTSPRGMKDWNVWKSAEACFATGNQGQDNDKPLFLIGRCPYTSYQPHDQQGRYCMLNNRQDPPSVVFLVLCMERV</sequence>
<reference evidence="2 3" key="1">
    <citation type="submission" date="2019-04" db="EMBL/GenBank/DDBJ databases">
        <title>Fungal friends and foes A comparative genomics study of 23 Aspergillus species from section Flavi.</title>
        <authorList>
            <consortium name="DOE Joint Genome Institute"/>
            <person name="Kjaerbolling I."/>
            <person name="Vesth T.C."/>
            <person name="Frisvad J.C."/>
            <person name="Nybo J.L."/>
            <person name="Theobald S."/>
            <person name="Kildgaard S."/>
            <person name="Petersen T.I."/>
            <person name="Kuo A."/>
            <person name="Sato A."/>
            <person name="Lyhne E.K."/>
            <person name="Kogle M.E."/>
            <person name="Wiebenga A."/>
            <person name="Kun R.S."/>
            <person name="Lubbers R.J."/>
            <person name="Makela M.R."/>
            <person name="Barry K."/>
            <person name="Chovatia M."/>
            <person name="Clum A."/>
            <person name="Daum C."/>
            <person name="Haridas S."/>
            <person name="He G."/>
            <person name="LaButti K."/>
            <person name="Lipzen A."/>
            <person name="Mondo S."/>
            <person name="Pangilinan J."/>
            <person name="Riley R."/>
            <person name="Salamov A."/>
            <person name="Simmons B.A."/>
            <person name="Magnuson J.K."/>
            <person name="Henrissat B."/>
            <person name="Mortensen U.H."/>
            <person name="Larsen T.O."/>
            <person name="De vries R.P."/>
            <person name="Grigoriev I.V."/>
            <person name="Machida M."/>
            <person name="Baker S.E."/>
            <person name="Andersen M.R."/>
        </authorList>
    </citation>
    <scope>NUCLEOTIDE SEQUENCE [LARGE SCALE GENOMIC DNA]</scope>
    <source>
        <strain evidence="2 3">CBS 117635</strain>
    </source>
</reference>